<evidence type="ECO:0000256" key="14">
    <source>
        <dbReference type="ARBA" id="ARBA00023306"/>
    </source>
</evidence>
<evidence type="ECO:0000256" key="11">
    <source>
        <dbReference type="ARBA" id="ARBA00023159"/>
    </source>
</evidence>
<feature type="region of interest" description="Disordered" evidence="17">
    <location>
        <begin position="154"/>
        <end position="420"/>
    </location>
</feature>
<dbReference type="GO" id="GO:0016605">
    <property type="term" value="C:PML body"/>
    <property type="evidence" value="ECO:0007669"/>
    <property type="project" value="UniProtKB-SubCell"/>
</dbReference>
<dbReference type="SUPFAM" id="SSF46689">
    <property type="entry name" value="Homeodomain-like"/>
    <property type="match status" value="1"/>
</dbReference>
<keyword evidence="11" id="KW-0010">Activator</keyword>
<keyword evidence="12" id="KW-0804">Transcription</keyword>
<evidence type="ECO:0000256" key="9">
    <source>
        <dbReference type="ARBA" id="ARBA00023015"/>
    </source>
</evidence>
<evidence type="ECO:0000256" key="13">
    <source>
        <dbReference type="ARBA" id="ARBA00023242"/>
    </source>
</evidence>
<feature type="compositionally biased region" description="Basic and acidic residues" evidence="17">
    <location>
        <begin position="582"/>
        <end position="594"/>
    </location>
</feature>
<feature type="region of interest" description="Disordered" evidence="17">
    <location>
        <begin position="1"/>
        <end position="139"/>
    </location>
</feature>
<evidence type="ECO:0000256" key="6">
    <source>
        <dbReference type="ARBA" id="ARBA00022553"/>
    </source>
</evidence>
<feature type="compositionally biased region" description="Basic and acidic residues" evidence="17">
    <location>
        <begin position="1"/>
        <end position="19"/>
    </location>
</feature>
<dbReference type="FunFam" id="1.10.10.60:FF:000265">
    <property type="entry name" value="CASP8-associated protein 2 isoform X1"/>
    <property type="match status" value="1"/>
</dbReference>
<evidence type="ECO:0000256" key="8">
    <source>
        <dbReference type="ARBA" id="ARBA00022990"/>
    </source>
</evidence>
<feature type="compositionally biased region" description="Low complexity" evidence="17">
    <location>
        <begin position="1433"/>
        <end position="1446"/>
    </location>
</feature>
<feature type="compositionally biased region" description="Basic and acidic residues" evidence="17">
    <location>
        <begin position="402"/>
        <end position="420"/>
    </location>
</feature>
<evidence type="ECO:0000256" key="1">
    <source>
        <dbReference type="ARBA" id="ARBA00004173"/>
    </source>
</evidence>
<evidence type="ECO:0000256" key="3">
    <source>
        <dbReference type="ARBA" id="ARBA00004496"/>
    </source>
</evidence>
<evidence type="ECO:0000256" key="4">
    <source>
        <dbReference type="ARBA" id="ARBA00022490"/>
    </source>
</evidence>
<feature type="compositionally biased region" description="Basic and acidic residues" evidence="17">
    <location>
        <begin position="26"/>
        <end position="38"/>
    </location>
</feature>
<gene>
    <name evidence="18" type="primary">Casp8ap2_0</name>
    <name evidence="18" type="ORF">EYF80_004375</name>
</gene>
<evidence type="ECO:0000256" key="15">
    <source>
        <dbReference type="ARBA" id="ARBA00069865"/>
    </source>
</evidence>
<keyword evidence="13" id="KW-0539">Nucleus</keyword>
<evidence type="ECO:0000256" key="2">
    <source>
        <dbReference type="ARBA" id="ARBA00004322"/>
    </source>
</evidence>
<keyword evidence="6" id="KW-0597">Phosphoprotein</keyword>
<dbReference type="OrthoDB" id="1938039at2759"/>
<evidence type="ECO:0000256" key="12">
    <source>
        <dbReference type="ARBA" id="ARBA00023163"/>
    </source>
</evidence>
<feature type="compositionally biased region" description="Basic and acidic residues" evidence="17">
    <location>
        <begin position="1400"/>
        <end position="1413"/>
    </location>
</feature>
<feature type="region of interest" description="Disordered" evidence="17">
    <location>
        <begin position="1248"/>
        <end position="1446"/>
    </location>
</feature>
<keyword evidence="10" id="KW-0496">Mitochondrion</keyword>
<keyword evidence="14" id="KW-0131">Cell cycle</keyword>
<keyword evidence="4" id="KW-0963">Cytoplasm</keyword>
<evidence type="ECO:0000256" key="7">
    <source>
        <dbReference type="ARBA" id="ARBA00022703"/>
    </source>
</evidence>
<protein>
    <recommendedName>
        <fullName evidence="15">CASP8-associated protein 2</fullName>
    </recommendedName>
    <alternativeName>
        <fullName evidence="16">FLICE-associated huge protein</fullName>
    </alternativeName>
</protein>
<feature type="compositionally biased region" description="Low complexity" evidence="17">
    <location>
        <begin position="669"/>
        <end position="680"/>
    </location>
</feature>
<feature type="compositionally biased region" description="Basic residues" evidence="17">
    <location>
        <begin position="79"/>
        <end position="89"/>
    </location>
</feature>
<keyword evidence="8" id="KW-0007">Acetylation</keyword>
<dbReference type="PANTHER" id="PTHR15489">
    <property type="entry name" value="CASPASE 8 ASSOCIATED PROTEIN 2"/>
    <property type="match status" value="1"/>
</dbReference>
<dbReference type="InterPro" id="IPR039674">
    <property type="entry name" value="FLASH"/>
</dbReference>
<dbReference type="PANTHER" id="PTHR15489:SF2">
    <property type="entry name" value="CASP8-ASSOCIATED PROTEIN 2"/>
    <property type="match status" value="1"/>
</dbReference>
<dbReference type="Gene3D" id="1.10.10.60">
    <property type="entry name" value="Homeodomain-like"/>
    <property type="match status" value="1"/>
</dbReference>
<feature type="compositionally biased region" description="Basic and acidic residues" evidence="17">
    <location>
        <begin position="223"/>
        <end position="232"/>
    </location>
</feature>
<evidence type="ECO:0000256" key="5">
    <source>
        <dbReference type="ARBA" id="ARBA00022491"/>
    </source>
</evidence>
<feature type="region of interest" description="Disordered" evidence="17">
    <location>
        <begin position="825"/>
        <end position="932"/>
    </location>
</feature>
<feature type="compositionally biased region" description="Basic and acidic residues" evidence="17">
    <location>
        <begin position="47"/>
        <end position="78"/>
    </location>
</feature>
<evidence type="ECO:0000256" key="17">
    <source>
        <dbReference type="SAM" id="MobiDB-lite"/>
    </source>
</evidence>
<feature type="region of interest" description="Disordered" evidence="17">
    <location>
        <begin position="1203"/>
        <end position="1234"/>
    </location>
</feature>
<dbReference type="EMBL" id="SRLO01000021">
    <property type="protein sequence ID" value="TNN85353.1"/>
    <property type="molecule type" value="Genomic_DNA"/>
</dbReference>
<feature type="compositionally biased region" description="Basic residues" evidence="17">
    <location>
        <begin position="554"/>
        <end position="566"/>
    </location>
</feature>
<evidence type="ECO:0000256" key="10">
    <source>
        <dbReference type="ARBA" id="ARBA00023128"/>
    </source>
</evidence>
<keyword evidence="19" id="KW-1185">Reference proteome</keyword>
<keyword evidence="7" id="KW-0053">Apoptosis</keyword>
<comment type="caution">
    <text evidence="18">The sequence shown here is derived from an EMBL/GenBank/DDBJ whole genome shotgun (WGS) entry which is preliminary data.</text>
</comment>
<organism evidence="18 19">
    <name type="scientific">Liparis tanakae</name>
    <name type="common">Tanaka's snailfish</name>
    <dbReference type="NCBI Taxonomy" id="230148"/>
    <lineage>
        <taxon>Eukaryota</taxon>
        <taxon>Metazoa</taxon>
        <taxon>Chordata</taxon>
        <taxon>Craniata</taxon>
        <taxon>Vertebrata</taxon>
        <taxon>Euteleostomi</taxon>
        <taxon>Actinopterygii</taxon>
        <taxon>Neopterygii</taxon>
        <taxon>Teleostei</taxon>
        <taxon>Neoteleostei</taxon>
        <taxon>Acanthomorphata</taxon>
        <taxon>Eupercaria</taxon>
        <taxon>Perciformes</taxon>
        <taxon>Cottioidei</taxon>
        <taxon>Cottales</taxon>
        <taxon>Liparidae</taxon>
        <taxon>Liparis</taxon>
    </lineage>
</organism>
<feature type="region of interest" description="Disordered" evidence="17">
    <location>
        <begin position="502"/>
        <end position="524"/>
    </location>
</feature>
<evidence type="ECO:0000313" key="18">
    <source>
        <dbReference type="EMBL" id="TNN85353.1"/>
    </source>
</evidence>
<feature type="compositionally biased region" description="Basic and acidic residues" evidence="17">
    <location>
        <begin position="90"/>
        <end position="114"/>
    </location>
</feature>
<dbReference type="Pfam" id="PF21227">
    <property type="entry name" value="Myb_DNA-binding_7"/>
    <property type="match status" value="1"/>
</dbReference>
<dbReference type="InterPro" id="IPR009057">
    <property type="entry name" value="Homeodomain-like_sf"/>
</dbReference>
<reference evidence="18 19" key="1">
    <citation type="submission" date="2019-03" db="EMBL/GenBank/DDBJ databases">
        <title>First draft genome of Liparis tanakae, snailfish: a comprehensive survey of snailfish specific genes.</title>
        <authorList>
            <person name="Kim W."/>
            <person name="Song I."/>
            <person name="Jeong J.-H."/>
            <person name="Kim D."/>
            <person name="Kim S."/>
            <person name="Ryu S."/>
            <person name="Song J.Y."/>
            <person name="Lee S.K."/>
        </authorList>
    </citation>
    <scope>NUCLEOTIDE SEQUENCE [LARGE SCALE GENOMIC DNA]</scope>
    <source>
        <tissue evidence="18">Muscle</tissue>
    </source>
</reference>
<sequence>MSTSDSEHSGAHSSKESHSRDHRRVKMSDGHVRRSASKDRKRSSSNHRSDLEFSKERDGDRLPKDYERKEDRRHEDKGSRKHKRSRSRERKKERSRESDRGKADGGSKERREKTNVAIHRSSETPNGPEKISVEESSPNRKLCFMETLNLTLSPIKKPALPFDGSQDDLAPADREAGDDPEDEGTQPNIEDMCVIDEVNSSELEAGTAEVEEKSSRTPKSSKRASERCEDVNGVRGTDGNASAAAAEQRKDDSAQTASARRSQRSDAAGNRTDATAPPVGSLKATVVSRNRDGERSSDSQGGDCGPLKAEHGDTVTSGLGNSSQKVSPGYNTVQPVSVKDPAVPDPGGKLKCSTPKAAGQKSVPAGSGEERTPVRKTPAPEDVADAAKRGRKRIAPTVPPQDCRRGPSHKKDAARVRGGLKDTEAVTSTISLDSLPQEGLSLPDAIYVLTLANEDSNDGGGGGAAAEPSSSAGCIAVSKVSSTTGEPALPEKYAALNFTPKKSCVPRKGRGSNVEPSSSVPLLHDEDSMMNTLSNLKRIPDVISPLRSPIRVTKRSQLHLHGKPSHVKSLQKDFSSSPVDANSKKLDVNKENKHPGSPANHDAQTPADKESDPPSSRSDTDLEDGEILSESDEAAGGSPAAATTRAKLAPPVGNKPSPKTLSKRKSEAKGVAVKEAAGVSTRSPKSRFKTVCPAASKASFSSTEEVMGTFKAVRAEIRKKYMKLHKTFPKKSFYGVMENFQESFLEFVDGAQFGQICGKAQELKSSLKKLIASVFGNVSNNGIVKRIFEQQAADLKQKLWDFVDVQVDYLFKHIHMALKSLCRPARAQPEGGGEEKASRPPPAKRPQGQPAEAKSAPAGLQRTRPGAAAPYRTGLGSRGKDIRIPRIERDRSVDPRPESSPETQTVAVFLPKRTAPSTPERKSTAAPSAASQNAALLDKTDFELLTEQQASSLTFNLVRDTQMGEIFKCLLQGSDLLESAGDGAAWALGTPRKDGERLVGIATPAKFDSPSRLLSPMKFDTPSKLIATWSSISPRRLASPRSRGRIQLNPALFDESCMLEVPSASRASLHCGSSSQRSYSILSEDLAVSLTIPSPLKSDSHLSFLQPSSTHLMSTPESVISAHISEDALLDGEDASEQDIHLALDTDNSSCCSSRSSGSGGGGEVLATPFVFLPDLPMQALVMEKSNDHFIVKIRKASAGADDSLNRTLTEEGQRDGDDDGPAGAAPSDSGLFWGRRSAADADVTLTEDSLHEKDSSTRQNISESQKLRNRPKAASDDRLPESASPDRSSGRRRRAAGREESAVTAGENASRGGEDETTRARPSKASSAKRQEKTSASESASDISPRRPAGRSEKTSRGRRAPSHASGSERDEAAVSGGGGAAEECRGDSDKGRKRRSRRQENSRSKRSRKEEEESAEEVGVADGKRDDGESKSSPAAALSPNSLSAKNVVRKKGELVMAWTRDEDRAILMDLKTKGASRETFSVLSEKLNKPSEQIAYRFNQLMKLFKKQEKMDP</sequence>
<dbReference type="GO" id="GO:0008625">
    <property type="term" value="P:extrinsic apoptotic signaling pathway via death domain receptors"/>
    <property type="evidence" value="ECO:0007669"/>
    <property type="project" value="TreeGrafter"/>
</dbReference>
<keyword evidence="5" id="KW-0678">Repressor</keyword>
<feature type="compositionally biased region" description="Basic and acidic residues" evidence="17">
    <location>
        <begin position="878"/>
        <end position="899"/>
    </location>
</feature>
<feature type="compositionally biased region" description="Acidic residues" evidence="17">
    <location>
        <begin position="621"/>
        <end position="633"/>
    </location>
</feature>
<dbReference type="GO" id="GO:0003714">
    <property type="term" value="F:transcription corepressor activity"/>
    <property type="evidence" value="ECO:0007669"/>
    <property type="project" value="TreeGrafter"/>
</dbReference>
<evidence type="ECO:0000256" key="16">
    <source>
        <dbReference type="ARBA" id="ARBA00078515"/>
    </source>
</evidence>
<dbReference type="GO" id="GO:0005739">
    <property type="term" value="C:mitochondrion"/>
    <property type="evidence" value="ECO:0007669"/>
    <property type="project" value="UniProtKB-SubCell"/>
</dbReference>
<keyword evidence="9" id="KW-0805">Transcription regulation</keyword>
<evidence type="ECO:0000313" key="19">
    <source>
        <dbReference type="Proteomes" id="UP000314294"/>
    </source>
</evidence>
<feature type="compositionally biased region" description="Low complexity" evidence="17">
    <location>
        <begin position="1222"/>
        <end position="1231"/>
    </location>
</feature>
<feature type="compositionally biased region" description="Low complexity" evidence="17">
    <location>
        <begin position="254"/>
        <end position="268"/>
    </location>
</feature>
<proteinExistence type="predicted"/>
<dbReference type="GO" id="GO:0036337">
    <property type="term" value="P:Fas signaling pathway"/>
    <property type="evidence" value="ECO:0007669"/>
    <property type="project" value="TreeGrafter"/>
</dbReference>
<feature type="compositionally biased region" description="Polar residues" evidence="17">
    <location>
        <begin position="314"/>
        <end position="335"/>
    </location>
</feature>
<name>A0A4Z2J707_9TELE</name>
<accession>A0A4Z2J707</accession>
<dbReference type="Proteomes" id="UP000314294">
    <property type="component" value="Unassembled WGS sequence"/>
</dbReference>
<comment type="subcellular location">
    <subcellularLocation>
        <location evidence="3">Cytoplasm</location>
    </subcellularLocation>
    <subcellularLocation>
        <location evidence="1">Mitochondrion</location>
    </subcellularLocation>
    <subcellularLocation>
        <location evidence="2">Nucleus</location>
        <location evidence="2">PML body</location>
    </subcellularLocation>
</comment>
<feature type="region of interest" description="Disordered" evidence="17">
    <location>
        <begin position="554"/>
        <end position="688"/>
    </location>
</feature>